<reference evidence="1 2" key="1">
    <citation type="journal article" date="2019" name="Sci. Rep.">
        <title>Orb-weaving spider Araneus ventricosus genome elucidates the spidroin gene catalogue.</title>
        <authorList>
            <person name="Kono N."/>
            <person name="Nakamura H."/>
            <person name="Ohtoshi R."/>
            <person name="Moran D.A.P."/>
            <person name="Shinohara A."/>
            <person name="Yoshida Y."/>
            <person name="Fujiwara M."/>
            <person name="Mori M."/>
            <person name="Tomita M."/>
            <person name="Arakawa K."/>
        </authorList>
    </citation>
    <scope>NUCLEOTIDE SEQUENCE [LARGE SCALE GENOMIC DNA]</scope>
</reference>
<evidence type="ECO:0000313" key="2">
    <source>
        <dbReference type="Proteomes" id="UP000499080"/>
    </source>
</evidence>
<dbReference type="EMBL" id="BGPR01057339">
    <property type="protein sequence ID" value="GBO33688.1"/>
    <property type="molecule type" value="Genomic_DNA"/>
</dbReference>
<comment type="caution">
    <text evidence="1">The sequence shown here is derived from an EMBL/GenBank/DDBJ whole genome shotgun (WGS) entry which is preliminary data.</text>
</comment>
<sequence length="100" mass="11719">MLDDMDSLGVTTRAIMNKNRFTRLPEEPQLNVYPNLKFKITFLVIHRILNYVEILPECYISREQADDQHLRLVENKSDADMAAQCHKGNHKMEIFLHFGS</sequence>
<gene>
    <name evidence="1" type="ORF">AVEN_136144_1</name>
</gene>
<accession>A0A4Y2WAY5</accession>
<evidence type="ECO:0000313" key="1">
    <source>
        <dbReference type="EMBL" id="GBO33688.1"/>
    </source>
</evidence>
<proteinExistence type="predicted"/>
<keyword evidence="2" id="KW-1185">Reference proteome</keyword>
<protein>
    <submittedName>
        <fullName evidence="1">Uncharacterized protein</fullName>
    </submittedName>
</protein>
<dbReference type="Proteomes" id="UP000499080">
    <property type="component" value="Unassembled WGS sequence"/>
</dbReference>
<name>A0A4Y2WAY5_ARAVE</name>
<dbReference type="AlphaFoldDB" id="A0A4Y2WAY5"/>
<organism evidence="1 2">
    <name type="scientific">Araneus ventricosus</name>
    <name type="common">Orbweaver spider</name>
    <name type="synonym">Epeira ventricosa</name>
    <dbReference type="NCBI Taxonomy" id="182803"/>
    <lineage>
        <taxon>Eukaryota</taxon>
        <taxon>Metazoa</taxon>
        <taxon>Ecdysozoa</taxon>
        <taxon>Arthropoda</taxon>
        <taxon>Chelicerata</taxon>
        <taxon>Arachnida</taxon>
        <taxon>Araneae</taxon>
        <taxon>Araneomorphae</taxon>
        <taxon>Entelegynae</taxon>
        <taxon>Araneoidea</taxon>
        <taxon>Araneidae</taxon>
        <taxon>Araneus</taxon>
    </lineage>
</organism>